<organism evidence="1 2">
    <name type="scientific">Candidatus Enterocloster excrementipullorum</name>
    <dbReference type="NCBI Taxonomy" id="2838559"/>
    <lineage>
        <taxon>Bacteria</taxon>
        <taxon>Bacillati</taxon>
        <taxon>Bacillota</taxon>
        <taxon>Clostridia</taxon>
        <taxon>Lachnospirales</taxon>
        <taxon>Lachnospiraceae</taxon>
        <taxon>Enterocloster</taxon>
    </lineage>
</organism>
<proteinExistence type="predicted"/>
<reference evidence="1" key="1">
    <citation type="journal article" date="2021" name="PeerJ">
        <title>Extensive microbial diversity within the chicken gut microbiome revealed by metagenomics and culture.</title>
        <authorList>
            <person name="Gilroy R."/>
            <person name="Ravi A."/>
            <person name="Getino M."/>
            <person name="Pursley I."/>
            <person name="Horton D.L."/>
            <person name="Alikhan N.F."/>
            <person name="Baker D."/>
            <person name="Gharbi K."/>
            <person name="Hall N."/>
            <person name="Watson M."/>
            <person name="Adriaenssens E.M."/>
            <person name="Foster-Nyarko E."/>
            <person name="Jarju S."/>
            <person name="Secka A."/>
            <person name="Antonio M."/>
            <person name="Oren A."/>
            <person name="Chaudhuri R.R."/>
            <person name="La Ragione R."/>
            <person name="Hildebrand F."/>
            <person name="Pallen M.J."/>
        </authorList>
    </citation>
    <scope>NUCLEOTIDE SEQUENCE</scope>
    <source>
        <strain evidence="1">CHK180-15479</strain>
    </source>
</reference>
<sequence length="339" mass="38473">MRKIMAVYDEDPVYAQRLADYVNQKEKLPFTAMAFSSMERLQEYLKEHPAEIILAGERPAAELEALGIKNVMILSEAEVVREKEAGSSIYKYQSGSGIMREVMAAYCCSQPEPALSLLVKKAVVMGVYSPVSRCGKSAFALTLAQVLGRNFSVLYMNMEEYSGFSRLVDDAFERDLSDVLCLYRQGEFNWMKLKTMVYPWNEIAYIAPARYGEDLELISPEEMGDLTGRIARESGYERVVIDLGRCGRGAISLLDACDVIYMPVREDWVSQAKLEEFEEYLALADDGRVREKMQKIRLPRVRLAGRHENYGDQLLWGEMGDFVRRLLGGGQPGEWRNDG</sequence>
<gene>
    <name evidence="1" type="ORF">H9704_06520</name>
</gene>
<evidence type="ECO:0000313" key="2">
    <source>
        <dbReference type="Proteomes" id="UP000823910"/>
    </source>
</evidence>
<dbReference type="Gene3D" id="3.40.50.300">
    <property type="entry name" value="P-loop containing nucleotide triphosphate hydrolases"/>
    <property type="match status" value="1"/>
</dbReference>
<comment type="caution">
    <text evidence="1">The sequence shown here is derived from an EMBL/GenBank/DDBJ whole genome shotgun (WGS) entry which is preliminary data.</text>
</comment>
<dbReference type="Proteomes" id="UP000823910">
    <property type="component" value="Unassembled WGS sequence"/>
</dbReference>
<reference evidence="1" key="2">
    <citation type="submission" date="2021-04" db="EMBL/GenBank/DDBJ databases">
        <authorList>
            <person name="Gilroy R."/>
        </authorList>
    </citation>
    <scope>NUCLEOTIDE SEQUENCE</scope>
    <source>
        <strain evidence="1">CHK180-15479</strain>
    </source>
</reference>
<dbReference type="AlphaFoldDB" id="A0A9D2N097"/>
<accession>A0A9D2N097</accession>
<evidence type="ECO:0000313" key="1">
    <source>
        <dbReference type="EMBL" id="HJC05794.1"/>
    </source>
</evidence>
<evidence type="ECO:0008006" key="3">
    <source>
        <dbReference type="Google" id="ProtNLM"/>
    </source>
</evidence>
<dbReference type="SUPFAM" id="SSF52540">
    <property type="entry name" value="P-loop containing nucleoside triphosphate hydrolases"/>
    <property type="match status" value="1"/>
</dbReference>
<protein>
    <recommendedName>
        <fullName evidence="3">ParA family protein</fullName>
    </recommendedName>
</protein>
<dbReference type="EMBL" id="DWWT01000028">
    <property type="protein sequence ID" value="HJC05794.1"/>
    <property type="molecule type" value="Genomic_DNA"/>
</dbReference>
<name>A0A9D2N097_9FIRM</name>
<dbReference type="InterPro" id="IPR027417">
    <property type="entry name" value="P-loop_NTPase"/>
</dbReference>
<dbReference type="Gene3D" id="3.40.50.10850">
    <property type="entry name" value="Ntrc-like two-domain protein"/>
    <property type="match status" value="1"/>
</dbReference>